<accession>A0A5D3WJW5</accession>
<dbReference type="AlphaFoldDB" id="A0A5D3WJW5"/>
<organism evidence="1 2">
    <name type="scientific">Geothermobacter ehrlichii</name>
    <dbReference type="NCBI Taxonomy" id="213224"/>
    <lineage>
        <taxon>Bacteria</taxon>
        <taxon>Pseudomonadati</taxon>
        <taxon>Thermodesulfobacteriota</taxon>
        <taxon>Desulfuromonadia</taxon>
        <taxon>Desulfuromonadales</taxon>
        <taxon>Geothermobacteraceae</taxon>
        <taxon>Geothermobacter</taxon>
    </lineage>
</organism>
<proteinExistence type="predicted"/>
<dbReference type="Proteomes" id="UP000324159">
    <property type="component" value="Unassembled WGS sequence"/>
</dbReference>
<dbReference type="OrthoDB" id="5402380at2"/>
<name>A0A5D3WJW5_9BACT</name>
<protein>
    <submittedName>
        <fullName evidence="1">Uncharacterized protein</fullName>
    </submittedName>
</protein>
<reference evidence="1 2" key="1">
    <citation type="submission" date="2019-07" db="EMBL/GenBank/DDBJ databases">
        <title>Genomic Encyclopedia of Type Strains, Phase IV (KMG-IV): sequencing the most valuable type-strain genomes for metagenomic binning, comparative biology and taxonomic classification.</title>
        <authorList>
            <person name="Goeker M."/>
        </authorList>
    </citation>
    <scope>NUCLEOTIDE SEQUENCE [LARGE SCALE GENOMIC DNA]</scope>
    <source>
        <strain evidence="1 2">SS015</strain>
    </source>
</reference>
<dbReference type="EMBL" id="VNIB01000004">
    <property type="protein sequence ID" value="TYO98891.1"/>
    <property type="molecule type" value="Genomic_DNA"/>
</dbReference>
<evidence type="ECO:0000313" key="2">
    <source>
        <dbReference type="Proteomes" id="UP000324159"/>
    </source>
</evidence>
<gene>
    <name evidence="1" type="ORF">EDC39_10414</name>
</gene>
<keyword evidence="2" id="KW-1185">Reference proteome</keyword>
<evidence type="ECO:0000313" key="1">
    <source>
        <dbReference type="EMBL" id="TYO98891.1"/>
    </source>
</evidence>
<dbReference type="RefSeq" id="WP_148895363.1">
    <property type="nucleotide sequence ID" value="NZ_VNIB01000004.1"/>
</dbReference>
<sequence>MDVYTYEHICESLKSGKRPMVMNTETGDKGEVYLCGHGYFNVHVGDGSEVWPSHDCKQLED</sequence>
<comment type="caution">
    <text evidence="1">The sequence shown here is derived from an EMBL/GenBank/DDBJ whole genome shotgun (WGS) entry which is preliminary data.</text>
</comment>